<name>A0A8S5LAQ6_9CAUD</name>
<proteinExistence type="predicted"/>
<organism evidence="1">
    <name type="scientific">Podoviridae sp. ctNY03</name>
    <dbReference type="NCBI Taxonomy" id="2823558"/>
    <lineage>
        <taxon>Viruses</taxon>
        <taxon>Duplodnaviria</taxon>
        <taxon>Heunggongvirae</taxon>
        <taxon>Uroviricota</taxon>
        <taxon>Caudoviricetes</taxon>
    </lineage>
</organism>
<protein>
    <submittedName>
        <fullName evidence="1">Uncharacterized protein</fullName>
    </submittedName>
</protein>
<reference evidence="1" key="1">
    <citation type="journal article" date="2021" name="Proc. Natl. Acad. Sci. U.S.A.">
        <title>A Catalog of Tens of Thousands of Viruses from Human Metagenomes Reveals Hidden Associations with Chronic Diseases.</title>
        <authorList>
            <person name="Tisza M.J."/>
            <person name="Buck C.B."/>
        </authorList>
    </citation>
    <scope>NUCLEOTIDE SEQUENCE</scope>
    <source>
        <strain evidence="1">CtNY03</strain>
    </source>
</reference>
<accession>A0A8S5LAQ6</accession>
<evidence type="ECO:0000313" key="1">
    <source>
        <dbReference type="EMBL" id="DAD67000.1"/>
    </source>
</evidence>
<sequence>MSSVTFLSLILTRPLPSAMACSVYDWDYMVWA</sequence>
<dbReference type="EMBL" id="BK014666">
    <property type="protein sequence ID" value="DAD67000.1"/>
    <property type="molecule type" value="Genomic_DNA"/>
</dbReference>